<dbReference type="PANTHER" id="PTHR48081:SF8">
    <property type="entry name" value="ALPHA_BETA HYDROLASE FOLD-3 DOMAIN-CONTAINING PROTEIN-RELATED"/>
    <property type="match status" value="1"/>
</dbReference>
<name>A0AAD9ABN9_9PEZI</name>
<dbReference type="SUPFAM" id="SSF53474">
    <property type="entry name" value="alpha/beta-Hydrolases"/>
    <property type="match status" value="1"/>
</dbReference>
<protein>
    <submittedName>
        <fullName evidence="3">Lipase 2</fullName>
    </submittedName>
</protein>
<dbReference type="InterPro" id="IPR050300">
    <property type="entry name" value="GDXG_lipolytic_enzyme"/>
</dbReference>
<proteinExistence type="predicted"/>
<dbReference type="InterPro" id="IPR013094">
    <property type="entry name" value="AB_hydrolase_3"/>
</dbReference>
<keyword evidence="1" id="KW-0378">Hydrolase</keyword>
<evidence type="ECO:0000256" key="1">
    <source>
        <dbReference type="ARBA" id="ARBA00022801"/>
    </source>
</evidence>
<evidence type="ECO:0000313" key="3">
    <source>
        <dbReference type="EMBL" id="KAK1845153.1"/>
    </source>
</evidence>
<dbReference type="EMBL" id="JAQOWY010000283">
    <property type="protein sequence ID" value="KAK1845153.1"/>
    <property type="molecule type" value="Genomic_DNA"/>
</dbReference>
<dbReference type="GO" id="GO:0016787">
    <property type="term" value="F:hydrolase activity"/>
    <property type="evidence" value="ECO:0007669"/>
    <property type="project" value="UniProtKB-KW"/>
</dbReference>
<dbReference type="Pfam" id="PF07859">
    <property type="entry name" value="Abhydrolase_3"/>
    <property type="match status" value="1"/>
</dbReference>
<accession>A0AAD9ABN9</accession>
<reference evidence="3" key="1">
    <citation type="submission" date="2023-01" db="EMBL/GenBank/DDBJ databases">
        <title>Colletotrichum chrysophilum M932 genome sequence.</title>
        <authorList>
            <person name="Baroncelli R."/>
        </authorList>
    </citation>
    <scope>NUCLEOTIDE SEQUENCE</scope>
    <source>
        <strain evidence="3">M932</strain>
    </source>
</reference>
<keyword evidence="4" id="KW-1185">Reference proteome</keyword>
<sequence>MLLTYKMLSVEETLALGTPSAEWDEAFKTSPPRVSGWTMDTDLGGLRAMMAQAGAAQRAAAPDPSTVPWVEEEIQIPTRDGASLIARIHKPKQLPEDGCPVFVAFHGGGFIIGSVEEISFVCRAFTQLGGIAVNVEYRLAPENPFPIPANDCYDAVSWTIENTKNLGINPEKGFLVGGESAGADLALGVAYLWGKEQRSPPLTGIYSSVAVAATEETVPAKYKDRFLSMEQNAHAPVITKESVQVIHKNYKPDFTSPVAYPILSPDLGNIMPKTYFQACGLDPLRDCTLVMEQVWRDAGVPTKLDLYPGVPHGFWAVYPHLKASQKFLEDGAIGLRWLLS</sequence>
<organism evidence="3 4">
    <name type="scientific">Colletotrichum chrysophilum</name>
    <dbReference type="NCBI Taxonomy" id="1836956"/>
    <lineage>
        <taxon>Eukaryota</taxon>
        <taxon>Fungi</taxon>
        <taxon>Dikarya</taxon>
        <taxon>Ascomycota</taxon>
        <taxon>Pezizomycotina</taxon>
        <taxon>Sordariomycetes</taxon>
        <taxon>Hypocreomycetidae</taxon>
        <taxon>Glomerellales</taxon>
        <taxon>Glomerellaceae</taxon>
        <taxon>Colletotrichum</taxon>
        <taxon>Colletotrichum gloeosporioides species complex</taxon>
    </lineage>
</organism>
<dbReference type="Gene3D" id="3.40.50.1820">
    <property type="entry name" value="alpha/beta hydrolase"/>
    <property type="match status" value="1"/>
</dbReference>
<dbReference type="Proteomes" id="UP001243330">
    <property type="component" value="Unassembled WGS sequence"/>
</dbReference>
<dbReference type="AlphaFoldDB" id="A0AAD9ABN9"/>
<evidence type="ECO:0000313" key="4">
    <source>
        <dbReference type="Proteomes" id="UP001243330"/>
    </source>
</evidence>
<comment type="caution">
    <text evidence="3">The sequence shown here is derived from an EMBL/GenBank/DDBJ whole genome shotgun (WGS) entry which is preliminary data.</text>
</comment>
<evidence type="ECO:0000259" key="2">
    <source>
        <dbReference type="Pfam" id="PF07859"/>
    </source>
</evidence>
<gene>
    <name evidence="3" type="ORF">CCHR01_12210</name>
</gene>
<dbReference type="PANTHER" id="PTHR48081">
    <property type="entry name" value="AB HYDROLASE SUPERFAMILY PROTEIN C4A8.06C"/>
    <property type="match status" value="1"/>
</dbReference>
<dbReference type="InterPro" id="IPR029058">
    <property type="entry name" value="AB_hydrolase_fold"/>
</dbReference>
<feature type="domain" description="Alpha/beta hydrolase fold-3" evidence="2">
    <location>
        <begin position="103"/>
        <end position="315"/>
    </location>
</feature>